<dbReference type="SUPFAM" id="SSF50199">
    <property type="entry name" value="Staphylococcal nuclease"/>
    <property type="match status" value="1"/>
</dbReference>
<dbReference type="AlphaFoldDB" id="T0HU14"/>
<evidence type="ECO:0000313" key="3">
    <source>
        <dbReference type="EMBL" id="EQB02780.1"/>
    </source>
</evidence>
<organism evidence="3 4">
    <name type="scientific">Sphingobium quisquiliarum P25</name>
    <dbReference type="NCBI Taxonomy" id="1329909"/>
    <lineage>
        <taxon>Bacteria</taxon>
        <taxon>Pseudomonadati</taxon>
        <taxon>Pseudomonadota</taxon>
        <taxon>Alphaproteobacteria</taxon>
        <taxon>Sphingomonadales</taxon>
        <taxon>Sphingomonadaceae</taxon>
        <taxon>Sphingobium</taxon>
    </lineage>
</organism>
<reference evidence="3 4" key="1">
    <citation type="journal article" date="2013" name="Genome Announc.">
        <title>Draft Genome Sequence of Sphingobium quisquiliarum Strain P25T, a Novel Hexachlorocyclohexane (HCH)-Degrading Bacterium Isolated from an HCH Dumpsite.</title>
        <authorList>
            <person name="Kumar Singh A."/>
            <person name="Sangwan N."/>
            <person name="Sharma A."/>
            <person name="Gupta V."/>
            <person name="Khurana J.P."/>
            <person name="Lal R."/>
        </authorList>
    </citation>
    <scope>NUCLEOTIDE SEQUENCE [LARGE SCALE GENOMIC DNA]</scope>
    <source>
        <strain evidence="3 4">P25</strain>
    </source>
</reference>
<proteinExistence type="predicted"/>
<evidence type="ECO:0000256" key="1">
    <source>
        <dbReference type="SAM" id="SignalP"/>
    </source>
</evidence>
<feature type="signal peptide" evidence="1">
    <location>
        <begin position="1"/>
        <end position="24"/>
    </location>
</feature>
<dbReference type="Proteomes" id="UP000015525">
    <property type="component" value="Unassembled WGS sequence"/>
</dbReference>
<dbReference type="EMBL" id="ATHO01000143">
    <property type="protein sequence ID" value="EQB02780.1"/>
    <property type="molecule type" value="Genomic_DNA"/>
</dbReference>
<sequence length="139" mass="15098">MSCRPFALAALAAFAIFIAQPASAERFGLCQTGGGTDCVVDGDTFRLGGEKIRIADIDTPETHRPRCPAEYQRGQRATLRLLALLNAGGFSLQSVERDKDRYGRSSRLVSRGGRSIGAMLVAEGLARPWQGSRQPWCRS</sequence>
<gene>
    <name evidence="3" type="ORF">L288_15770</name>
</gene>
<feature type="chain" id="PRO_5004576725" description="TNase-like domain-containing protein" evidence="1">
    <location>
        <begin position="25"/>
        <end position="139"/>
    </location>
</feature>
<feature type="domain" description="TNase-like" evidence="2">
    <location>
        <begin position="39"/>
        <end position="127"/>
    </location>
</feature>
<dbReference type="Pfam" id="PF00565">
    <property type="entry name" value="SNase"/>
    <property type="match status" value="1"/>
</dbReference>
<dbReference type="InterPro" id="IPR035437">
    <property type="entry name" value="SNase_OB-fold_sf"/>
</dbReference>
<dbReference type="PATRIC" id="fig|1329909.3.peg.3033"/>
<dbReference type="InterPro" id="IPR016071">
    <property type="entry name" value="Staphylococal_nuclease_OB-fold"/>
</dbReference>
<comment type="caution">
    <text evidence="3">The sequence shown here is derived from an EMBL/GenBank/DDBJ whole genome shotgun (WGS) entry which is preliminary data.</text>
</comment>
<keyword evidence="4" id="KW-1185">Reference proteome</keyword>
<dbReference type="PROSITE" id="PS50830">
    <property type="entry name" value="TNASE_3"/>
    <property type="match status" value="1"/>
</dbReference>
<keyword evidence="1" id="KW-0732">Signal</keyword>
<dbReference type="RefSeq" id="WP_021239208.1">
    <property type="nucleotide sequence ID" value="NZ_ATHO01000143.1"/>
</dbReference>
<evidence type="ECO:0000313" key="4">
    <source>
        <dbReference type="Proteomes" id="UP000015525"/>
    </source>
</evidence>
<accession>T0HU14</accession>
<protein>
    <recommendedName>
        <fullName evidence="2">TNase-like domain-containing protein</fullName>
    </recommendedName>
</protein>
<name>T0HU14_9SPHN</name>
<dbReference type="Gene3D" id="2.40.50.90">
    <property type="match status" value="1"/>
</dbReference>
<evidence type="ECO:0000259" key="2">
    <source>
        <dbReference type="PROSITE" id="PS50830"/>
    </source>
</evidence>